<dbReference type="EMBL" id="NMUH01003679">
    <property type="protein sequence ID" value="MQM06640.1"/>
    <property type="molecule type" value="Genomic_DNA"/>
</dbReference>
<dbReference type="SUPFAM" id="SSF54928">
    <property type="entry name" value="RNA-binding domain, RBD"/>
    <property type="match status" value="1"/>
</dbReference>
<protein>
    <submittedName>
        <fullName evidence="1">Uncharacterized protein</fullName>
    </submittedName>
</protein>
<gene>
    <name evidence="1" type="ORF">Taro_039465</name>
</gene>
<dbReference type="InterPro" id="IPR012677">
    <property type="entry name" value="Nucleotide-bd_a/b_plait_sf"/>
</dbReference>
<accession>A0A843WVU8</accession>
<dbReference type="Gene3D" id="3.30.70.330">
    <property type="match status" value="1"/>
</dbReference>
<keyword evidence="2" id="KW-1185">Reference proteome</keyword>
<evidence type="ECO:0000313" key="2">
    <source>
        <dbReference type="Proteomes" id="UP000652761"/>
    </source>
</evidence>
<dbReference type="InterPro" id="IPR035979">
    <property type="entry name" value="RBD_domain_sf"/>
</dbReference>
<dbReference type="GO" id="GO:0003676">
    <property type="term" value="F:nucleic acid binding"/>
    <property type="evidence" value="ECO:0007669"/>
    <property type="project" value="InterPro"/>
</dbReference>
<proteinExistence type="predicted"/>
<dbReference type="Proteomes" id="UP000652761">
    <property type="component" value="Unassembled WGS sequence"/>
</dbReference>
<evidence type="ECO:0000313" key="1">
    <source>
        <dbReference type="EMBL" id="MQM06640.1"/>
    </source>
</evidence>
<sequence length="104" mass="12079">MSTINSQTWKPSLGHRLGIWGLRQPPGCRKPGLALSINRWEREREHGYVYVVTRMTRVYIGNLDSRVSERDLEDEFRAYGVLLFGLLEGHQVMHSLNLTITEMH</sequence>
<name>A0A843WVU8_COLES</name>
<reference evidence="1" key="1">
    <citation type="submission" date="2017-07" db="EMBL/GenBank/DDBJ databases">
        <title>Taro Niue Genome Assembly and Annotation.</title>
        <authorList>
            <person name="Atibalentja N."/>
            <person name="Keating K."/>
            <person name="Fields C.J."/>
        </authorList>
    </citation>
    <scope>NUCLEOTIDE SEQUENCE</scope>
    <source>
        <strain evidence="1">Niue_2</strain>
        <tissue evidence="1">Leaf</tissue>
    </source>
</reference>
<dbReference type="AlphaFoldDB" id="A0A843WVU8"/>
<comment type="caution">
    <text evidence="1">The sequence shown here is derived from an EMBL/GenBank/DDBJ whole genome shotgun (WGS) entry which is preliminary data.</text>
</comment>
<organism evidence="1 2">
    <name type="scientific">Colocasia esculenta</name>
    <name type="common">Wild taro</name>
    <name type="synonym">Arum esculentum</name>
    <dbReference type="NCBI Taxonomy" id="4460"/>
    <lineage>
        <taxon>Eukaryota</taxon>
        <taxon>Viridiplantae</taxon>
        <taxon>Streptophyta</taxon>
        <taxon>Embryophyta</taxon>
        <taxon>Tracheophyta</taxon>
        <taxon>Spermatophyta</taxon>
        <taxon>Magnoliopsida</taxon>
        <taxon>Liliopsida</taxon>
        <taxon>Araceae</taxon>
        <taxon>Aroideae</taxon>
        <taxon>Colocasieae</taxon>
        <taxon>Colocasia</taxon>
    </lineage>
</organism>